<gene>
    <name evidence="6" type="ORF">WJX74_004829</name>
</gene>
<name>A0AAW1RQM9_9CHLO</name>
<feature type="region of interest" description="G3" evidence="4">
    <location>
        <begin position="137"/>
        <end position="140"/>
    </location>
</feature>
<dbReference type="SUPFAM" id="SSF52540">
    <property type="entry name" value="P-loop containing nucleoside triphosphate hydrolases"/>
    <property type="match status" value="1"/>
</dbReference>
<feature type="region of interest" description="G2" evidence="4">
    <location>
        <begin position="116"/>
        <end position="120"/>
    </location>
</feature>
<sequence length="376" mass="42129">MRATSHIGELFCCHIKQLLELSSGSNPLTFASRALASFAPRPTFYNPTEIIPSEQLPKFRDATKHWIDREAPKPLVEPKHQKFLTAGVVGVPNAGKSTLTNALVGRKVAAVSHKTNTTYRPTLGAFTEGSAQVILYDTPGIVSRLANGDAKNSPRIASAWRTAADCDLLLFIMDAQRQIEQADPRVLRIISMLGEEPIPGWTCPPTLLLLNKCDRIGGPNQPHLQSLIQRLEAMHAFKDVYLISALHEKGLPELRDFLVQQAQPGAWKLDAAEFTDQWPEDVALEVVREKVFQRMHKELPYTIRLRHAQTRILEDNSVRLDYELVVPHEGVRGMLVGSRGSIIGKIGTEAREELELLWRMRVHLFLRVSVGHAAWE</sequence>
<dbReference type="InterPro" id="IPR005662">
    <property type="entry name" value="GTPase_Era-like"/>
</dbReference>
<comment type="similarity">
    <text evidence="1 4">Belongs to the TRAFAC class TrmE-Era-EngA-EngB-Septin-like GTPase superfamily. Era GTPase family.</text>
</comment>
<keyword evidence="3 4" id="KW-0342">GTP-binding</keyword>
<comment type="caution">
    <text evidence="6">The sequence shown here is derived from an EMBL/GenBank/DDBJ whole genome shotgun (WGS) entry which is preliminary data.</text>
</comment>
<dbReference type="HAMAP" id="MF_00367">
    <property type="entry name" value="GTPase_Era"/>
    <property type="match status" value="1"/>
</dbReference>
<dbReference type="NCBIfam" id="TIGR00231">
    <property type="entry name" value="small_GTP"/>
    <property type="match status" value="1"/>
</dbReference>
<protein>
    <recommendedName>
        <fullName evidence="5">Era-type G domain-containing protein</fullName>
    </recommendedName>
</protein>
<dbReference type="GO" id="GO:0005525">
    <property type="term" value="F:GTP binding"/>
    <property type="evidence" value="ECO:0007669"/>
    <property type="project" value="UniProtKB-UniRule"/>
</dbReference>
<dbReference type="AlphaFoldDB" id="A0AAW1RQM9"/>
<dbReference type="EMBL" id="JALJOS010000008">
    <property type="protein sequence ID" value="KAK9835637.1"/>
    <property type="molecule type" value="Genomic_DNA"/>
</dbReference>
<dbReference type="CDD" id="cd22534">
    <property type="entry name" value="KH-II_Era"/>
    <property type="match status" value="1"/>
</dbReference>
<dbReference type="Gene3D" id="3.40.50.300">
    <property type="entry name" value="P-loop containing nucleotide triphosphate hydrolases"/>
    <property type="match status" value="1"/>
</dbReference>
<keyword evidence="7" id="KW-1185">Reference proteome</keyword>
<feature type="region of interest" description="G1" evidence="4">
    <location>
        <begin position="90"/>
        <end position="97"/>
    </location>
</feature>
<dbReference type="Gene3D" id="3.30.300.20">
    <property type="match status" value="1"/>
</dbReference>
<evidence type="ECO:0000256" key="3">
    <source>
        <dbReference type="ARBA" id="ARBA00023134"/>
    </source>
</evidence>
<dbReference type="PROSITE" id="PS51713">
    <property type="entry name" value="G_ERA"/>
    <property type="match status" value="1"/>
</dbReference>
<dbReference type="GO" id="GO:0043024">
    <property type="term" value="F:ribosomal small subunit binding"/>
    <property type="evidence" value="ECO:0007669"/>
    <property type="project" value="TreeGrafter"/>
</dbReference>
<dbReference type="GO" id="GO:0000028">
    <property type="term" value="P:ribosomal small subunit assembly"/>
    <property type="evidence" value="ECO:0007669"/>
    <property type="project" value="TreeGrafter"/>
</dbReference>
<dbReference type="NCBIfam" id="TIGR00436">
    <property type="entry name" value="era"/>
    <property type="match status" value="1"/>
</dbReference>
<evidence type="ECO:0000313" key="7">
    <source>
        <dbReference type="Proteomes" id="UP001438707"/>
    </source>
</evidence>
<accession>A0AAW1RQM9</accession>
<dbReference type="InterPro" id="IPR009019">
    <property type="entry name" value="KH_sf_prok-type"/>
</dbReference>
<dbReference type="InterPro" id="IPR005225">
    <property type="entry name" value="Small_GTP-bd"/>
</dbReference>
<dbReference type="SUPFAM" id="SSF54814">
    <property type="entry name" value="Prokaryotic type KH domain (KH-domain type II)"/>
    <property type="match status" value="1"/>
</dbReference>
<reference evidence="6 7" key="1">
    <citation type="journal article" date="2024" name="Nat. Commun.">
        <title>Phylogenomics reveals the evolutionary origins of lichenization in chlorophyte algae.</title>
        <authorList>
            <person name="Puginier C."/>
            <person name="Libourel C."/>
            <person name="Otte J."/>
            <person name="Skaloud P."/>
            <person name="Haon M."/>
            <person name="Grisel S."/>
            <person name="Petersen M."/>
            <person name="Berrin J.G."/>
            <person name="Delaux P.M."/>
            <person name="Dal Grande F."/>
            <person name="Keller J."/>
        </authorList>
    </citation>
    <scope>NUCLEOTIDE SEQUENCE [LARGE SCALE GENOMIC DNA]</scope>
    <source>
        <strain evidence="6 7">SAG 2145</strain>
    </source>
</reference>
<dbReference type="InterPro" id="IPR015946">
    <property type="entry name" value="KH_dom-like_a/b"/>
</dbReference>
<keyword evidence="2 4" id="KW-0547">Nucleotide-binding</keyword>
<evidence type="ECO:0000256" key="4">
    <source>
        <dbReference type="PROSITE-ProRule" id="PRU01050"/>
    </source>
</evidence>
<dbReference type="InterPro" id="IPR027417">
    <property type="entry name" value="P-loop_NTPase"/>
</dbReference>
<dbReference type="CDD" id="cd04163">
    <property type="entry name" value="Era"/>
    <property type="match status" value="1"/>
</dbReference>
<evidence type="ECO:0000256" key="2">
    <source>
        <dbReference type="ARBA" id="ARBA00022741"/>
    </source>
</evidence>
<organism evidence="6 7">
    <name type="scientific">Apatococcus lobatus</name>
    <dbReference type="NCBI Taxonomy" id="904363"/>
    <lineage>
        <taxon>Eukaryota</taxon>
        <taxon>Viridiplantae</taxon>
        <taxon>Chlorophyta</taxon>
        <taxon>core chlorophytes</taxon>
        <taxon>Trebouxiophyceae</taxon>
        <taxon>Chlorellales</taxon>
        <taxon>Chlorellaceae</taxon>
        <taxon>Apatococcus</taxon>
    </lineage>
</organism>
<dbReference type="PANTHER" id="PTHR42698">
    <property type="entry name" value="GTPASE ERA"/>
    <property type="match status" value="1"/>
</dbReference>
<feature type="region of interest" description="G5" evidence="4">
    <location>
        <begin position="243"/>
        <end position="245"/>
    </location>
</feature>
<dbReference type="PANTHER" id="PTHR42698:SF1">
    <property type="entry name" value="GTPASE ERA, MITOCHONDRIAL"/>
    <property type="match status" value="1"/>
</dbReference>
<proteinExistence type="inferred from homology"/>
<evidence type="ECO:0000256" key="1">
    <source>
        <dbReference type="ARBA" id="ARBA00007921"/>
    </source>
</evidence>
<dbReference type="GO" id="GO:0019843">
    <property type="term" value="F:rRNA binding"/>
    <property type="evidence" value="ECO:0007669"/>
    <property type="project" value="TreeGrafter"/>
</dbReference>
<feature type="region of interest" description="G4" evidence="4">
    <location>
        <begin position="211"/>
        <end position="214"/>
    </location>
</feature>
<dbReference type="Pfam" id="PF01926">
    <property type="entry name" value="MMR_HSR1"/>
    <property type="match status" value="1"/>
</dbReference>
<feature type="domain" description="Era-type G" evidence="5">
    <location>
        <begin position="82"/>
        <end position="265"/>
    </location>
</feature>
<dbReference type="Proteomes" id="UP001438707">
    <property type="component" value="Unassembled WGS sequence"/>
</dbReference>
<evidence type="ECO:0000313" key="6">
    <source>
        <dbReference type="EMBL" id="KAK9835637.1"/>
    </source>
</evidence>
<dbReference type="InterPro" id="IPR030388">
    <property type="entry name" value="G_ERA_dom"/>
</dbReference>
<dbReference type="PRINTS" id="PR00326">
    <property type="entry name" value="GTP1OBG"/>
</dbReference>
<evidence type="ECO:0000259" key="5">
    <source>
        <dbReference type="PROSITE" id="PS51713"/>
    </source>
</evidence>
<dbReference type="InterPro" id="IPR006073">
    <property type="entry name" value="GTP-bd"/>
</dbReference>